<evidence type="ECO:0000313" key="3">
    <source>
        <dbReference type="Proteomes" id="UP001218218"/>
    </source>
</evidence>
<accession>A0AAD7AB10</accession>
<comment type="caution">
    <text evidence="2">The sequence shown here is derived from an EMBL/GenBank/DDBJ whole genome shotgun (WGS) entry which is preliminary data.</text>
</comment>
<sequence length="568" mass="62787">MPRDLKRGGAFRIVTVRPGGRTVPKTAVQWTVRRWYGNGGLLITLDGTGWWTGRLSNESNYQSLIVRIVFDFNWAVWDAVRGDTEDCARQWLSMDDRDGNVGERASAGQMRSQASGVEAPDVRLSKSSAVCRGERRTNGIDVTGEGAQRAWAIAARQRRGQRGTRREGLRGHIARMGKQRAVAPRMSVRAAAMCGRHVAQTMPRVASMRWHRSMAATAASDDSAHVREVEGVASTPGAAGDRGTEGKTGNVGDSGSVTAHRGKEELEGVSDEEGRVEGTMRKLLLVARKSRMRSSIDTRCAALGMDQRFQAILRRYECSSLAMYWIGEVAERLGATATPYVRVIQNPGQGEKDFRGWEAGMRNRRGRTYTEAGLVESYVRRIAIGYAREGGIAGAEAGGAGGRRATGGAGAASRRRWWGKKAWRQWWAQRTRSMMPVHSRLIRARSEKEWGVVNYPVSDSTGINFDVCGGIPSVFPERVHTEYTPTIRQCRKRAQTWKGWLVLFNTTTSVIDGLNNPRKSAANVKLDSGTVRDWVIDHLSKEYPPENAKTGSQNEPSRRRQIAGLAEN</sequence>
<organism evidence="2 3">
    <name type="scientific">Mycena albidolilacea</name>
    <dbReference type="NCBI Taxonomy" id="1033008"/>
    <lineage>
        <taxon>Eukaryota</taxon>
        <taxon>Fungi</taxon>
        <taxon>Dikarya</taxon>
        <taxon>Basidiomycota</taxon>
        <taxon>Agaricomycotina</taxon>
        <taxon>Agaricomycetes</taxon>
        <taxon>Agaricomycetidae</taxon>
        <taxon>Agaricales</taxon>
        <taxon>Marasmiineae</taxon>
        <taxon>Mycenaceae</taxon>
        <taxon>Mycena</taxon>
    </lineage>
</organism>
<evidence type="ECO:0000313" key="2">
    <source>
        <dbReference type="EMBL" id="KAJ7354032.1"/>
    </source>
</evidence>
<name>A0AAD7AB10_9AGAR</name>
<gene>
    <name evidence="2" type="ORF">DFH08DRAFT_803945</name>
</gene>
<dbReference type="AlphaFoldDB" id="A0AAD7AB10"/>
<protein>
    <submittedName>
        <fullName evidence="2">Uncharacterized protein</fullName>
    </submittedName>
</protein>
<feature type="region of interest" description="Disordered" evidence="1">
    <location>
        <begin position="542"/>
        <end position="568"/>
    </location>
</feature>
<dbReference type="Proteomes" id="UP001218218">
    <property type="component" value="Unassembled WGS sequence"/>
</dbReference>
<evidence type="ECO:0000256" key="1">
    <source>
        <dbReference type="SAM" id="MobiDB-lite"/>
    </source>
</evidence>
<feature type="region of interest" description="Disordered" evidence="1">
    <location>
        <begin position="216"/>
        <end position="274"/>
    </location>
</feature>
<proteinExistence type="predicted"/>
<keyword evidence="3" id="KW-1185">Reference proteome</keyword>
<dbReference type="EMBL" id="JARIHO010000010">
    <property type="protein sequence ID" value="KAJ7354032.1"/>
    <property type="molecule type" value="Genomic_DNA"/>
</dbReference>
<reference evidence="2" key="1">
    <citation type="submission" date="2023-03" db="EMBL/GenBank/DDBJ databases">
        <title>Massive genome expansion in bonnet fungi (Mycena s.s.) driven by repeated elements and novel gene families across ecological guilds.</title>
        <authorList>
            <consortium name="Lawrence Berkeley National Laboratory"/>
            <person name="Harder C.B."/>
            <person name="Miyauchi S."/>
            <person name="Viragh M."/>
            <person name="Kuo A."/>
            <person name="Thoen E."/>
            <person name="Andreopoulos B."/>
            <person name="Lu D."/>
            <person name="Skrede I."/>
            <person name="Drula E."/>
            <person name="Henrissat B."/>
            <person name="Morin E."/>
            <person name="Kohler A."/>
            <person name="Barry K."/>
            <person name="LaButti K."/>
            <person name="Morin E."/>
            <person name="Salamov A."/>
            <person name="Lipzen A."/>
            <person name="Mereny Z."/>
            <person name="Hegedus B."/>
            <person name="Baldrian P."/>
            <person name="Stursova M."/>
            <person name="Weitz H."/>
            <person name="Taylor A."/>
            <person name="Grigoriev I.V."/>
            <person name="Nagy L.G."/>
            <person name="Martin F."/>
            <person name="Kauserud H."/>
        </authorList>
    </citation>
    <scope>NUCLEOTIDE SEQUENCE</scope>
    <source>
        <strain evidence="2">CBHHK002</strain>
    </source>
</reference>
<feature type="compositionally biased region" description="Basic and acidic residues" evidence="1">
    <location>
        <begin position="261"/>
        <end position="274"/>
    </location>
</feature>